<feature type="region of interest" description="Disordered" evidence="1">
    <location>
        <begin position="1"/>
        <end position="20"/>
    </location>
</feature>
<reference evidence="2 3" key="1">
    <citation type="submission" date="2024-10" db="EMBL/GenBank/DDBJ databases">
        <title>The Natural Products Discovery Center: Release of the First 8490 Sequenced Strains for Exploring Actinobacteria Biosynthetic Diversity.</title>
        <authorList>
            <person name="Kalkreuter E."/>
            <person name="Kautsar S.A."/>
            <person name="Yang D."/>
            <person name="Bader C.D."/>
            <person name="Teijaro C.N."/>
            <person name="Fluegel L."/>
            <person name="Davis C.M."/>
            <person name="Simpson J.R."/>
            <person name="Lauterbach L."/>
            <person name="Steele A.D."/>
            <person name="Gui C."/>
            <person name="Meng S."/>
            <person name="Li G."/>
            <person name="Viehrig K."/>
            <person name="Ye F."/>
            <person name="Su P."/>
            <person name="Kiefer A.F."/>
            <person name="Nichols A."/>
            <person name="Cepeda A.J."/>
            <person name="Yan W."/>
            <person name="Fan B."/>
            <person name="Jiang Y."/>
            <person name="Adhikari A."/>
            <person name="Zheng C.-J."/>
            <person name="Schuster L."/>
            <person name="Cowan T.M."/>
            <person name="Smanski M.J."/>
            <person name="Chevrette M.G."/>
            <person name="De Carvalho L.P.S."/>
            <person name="Shen B."/>
        </authorList>
    </citation>
    <scope>NUCLEOTIDE SEQUENCE [LARGE SCALE GENOMIC DNA]</scope>
    <source>
        <strain evidence="2 3">NPDC020295</strain>
    </source>
</reference>
<dbReference type="InterPro" id="IPR046002">
    <property type="entry name" value="DUF5958"/>
</dbReference>
<dbReference type="Pfam" id="PF19383">
    <property type="entry name" value="DUF5958"/>
    <property type="match status" value="1"/>
</dbReference>
<gene>
    <name evidence="2" type="ORF">ACH49L_45745</name>
</gene>
<evidence type="ECO:0000256" key="1">
    <source>
        <dbReference type="SAM" id="MobiDB-lite"/>
    </source>
</evidence>
<dbReference type="Proteomes" id="UP001611397">
    <property type="component" value="Unassembled WGS sequence"/>
</dbReference>
<feature type="region of interest" description="Disordered" evidence="1">
    <location>
        <begin position="116"/>
        <end position="137"/>
    </location>
</feature>
<name>A0ABW7VNB0_STROI</name>
<evidence type="ECO:0000313" key="3">
    <source>
        <dbReference type="Proteomes" id="UP001611397"/>
    </source>
</evidence>
<dbReference type="EMBL" id="JBIRWM010000048">
    <property type="protein sequence ID" value="MFI2162825.1"/>
    <property type="molecule type" value="Genomic_DNA"/>
</dbReference>
<accession>A0ABW7VNB0</accession>
<sequence>MRELDQSTSHQPPPSTHRQWVHGHFSALTNSQNRRHVRTARWTHTATRTGPMVSAASPPSASNCRTTRCPYVLVPANRSTCVSLALLGGLGPRQEFRLLVVLLGVADQRRRTRCRDNGCDHAWPHPGTGEGTEAATT</sequence>
<feature type="compositionally biased region" description="Polar residues" evidence="1">
    <location>
        <begin position="1"/>
        <end position="10"/>
    </location>
</feature>
<comment type="caution">
    <text evidence="2">The sequence shown here is derived from an EMBL/GenBank/DDBJ whole genome shotgun (WGS) entry which is preliminary data.</text>
</comment>
<keyword evidence="3" id="KW-1185">Reference proteome</keyword>
<dbReference type="RefSeq" id="WP_398781523.1">
    <property type="nucleotide sequence ID" value="NZ_JBIRWM010000048.1"/>
</dbReference>
<proteinExistence type="predicted"/>
<organism evidence="2 3">
    <name type="scientific">Streptomyces olivaceoviridis</name>
    <name type="common">Streptomyces corchorusii</name>
    <dbReference type="NCBI Taxonomy" id="1921"/>
    <lineage>
        <taxon>Bacteria</taxon>
        <taxon>Bacillati</taxon>
        <taxon>Actinomycetota</taxon>
        <taxon>Actinomycetes</taxon>
        <taxon>Kitasatosporales</taxon>
        <taxon>Streptomycetaceae</taxon>
        <taxon>Streptomyces</taxon>
    </lineage>
</organism>
<protein>
    <submittedName>
        <fullName evidence="2">DUF5958 family protein</fullName>
    </submittedName>
</protein>
<evidence type="ECO:0000313" key="2">
    <source>
        <dbReference type="EMBL" id="MFI2162825.1"/>
    </source>
</evidence>